<dbReference type="Gene3D" id="1.10.357.10">
    <property type="entry name" value="Tetracycline Repressor, domain 2"/>
    <property type="match status" value="1"/>
</dbReference>
<dbReference type="EMBL" id="RSCJ01000020">
    <property type="protein sequence ID" value="RUR76440.1"/>
    <property type="molecule type" value="Genomic_DNA"/>
</dbReference>
<evidence type="ECO:0000256" key="3">
    <source>
        <dbReference type="ARBA" id="ARBA00023163"/>
    </source>
</evidence>
<keyword evidence="1" id="KW-0805">Transcription regulation</keyword>
<dbReference type="InterPro" id="IPR036271">
    <property type="entry name" value="Tet_transcr_reg_TetR-rel_C_sf"/>
</dbReference>
<gene>
    <name evidence="6" type="ORF">PCC6912_42280</name>
</gene>
<dbReference type="PROSITE" id="PS50977">
    <property type="entry name" value="HTH_TETR_2"/>
    <property type="match status" value="1"/>
</dbReference>
<proteinExistence type="predicted"/>
<accession>A0A3S0ZNM0</accession>
<dbReference type="InterPro" id="IPR001647">
    <property type="entry name" value="HTH_TetR"/>
</dbReference>
<dbReference type="Pfam" id="PF00440">
    <property type="entry name" value="TetR_N"/>
    <property type="match status" value="1"/>
</dbReference>
<protein>
    <submittedName>
        <fullName evidence="6">TetR family transcriptional regulator</fullName>
    </submittedName>
</protein>
<dbReference type="Pfam" id="PF16925">
    <property type="entry name" value="TetR_C_13"/>
    <property type="match status" value="1"/>
</dbReference>
<evidence type="ECO:0000259" key="5">
    <source>
        <dbReference type="PROSITE" id="PS50977"/>
    </source>
</evidence>
<dbReference type="PANTHER" id="PTHR47506:SF6">
    <property type="entry name" value="HTH-TYPE TRANSCRIPTIONAL REPRESSOR NEMR"/>
    <property type="match status" value="1"/>
</dbReference>
<dbReference type="Proteomes" id="UP000268857">
    <property type="component" value="Unassembled WGS sequence"/>
</dbReference>
<name>A0A3S0ZNM0_CHLFR</name>
<dbReference type="SUPFAM" id="SSF46689">
    <property type="entry name" value="Homeodomain-like"/>
    <property type="match status" value="1"/>
</dbReference>
<evidence type="ECO:0000313" key="7">
    <source>
        <dbReference type="Proteomes" id="UP000268857"/>
    </source>
</evidence>
<comment type="caution">
    <text evidence="6">The sequence shown here is derived from an EMBL/GenBank/DDBJ whole genome shotgun (WGS) entry which is preliminary data.</text>
</comment>
<dbReference type="InterPro" id="IPR011075">
    <property type="entry name" value="TetR_C"/>
</dbReference>
<evidence type="ECO:0000256" key="4">
    <source>
        <dbReference type="PROSITE-ProRule" id="PRU00335"/>
    </source>
</evidence>
<organism evidence="6 7">
    <name type="scientific">Chlorogloeopsis fritschii PCC 6912</name>
    <dbReference type="NCBI Taxonomy" id="211165"/>
    <lineage>
        <taxon>Bacteria</taxon>
        <taxon>Bacillati</taxon>
        <taxon>Cyanobacteriota</taxon>
        <taxon>Cyanophyceae</taxon>
        <taxon>Nostocales</taxon>
        <taxon>Chlorogloeopsidaceae</taxon>
        <taxon>Chlorogloeopsis</taxon>
    </lineage>
</organism>
<dbReference type="PANTHER" id="PTHR47506">
    <property type="entry name" value="TRANSCRIPTIONAL REGULATORY PROTEIN"/>
    <property type="match status" value="1"/>
</dbReference>
<dbReference type="AlphaFoldDB" id="A0A3S0ZNM0"/>
<feature type="DNA-binding region" description="H-T-H motif" evidence="4">
    <location>
        <begin position="27"/>
        <end position="46"/>
    </location>
</feature>
<keyword evidence="7" id="KW-1185">Reference proteome</keyword>
<evidence type="ECO:0000256" key="2">
    <source>
        <dbReference type="ARBA" id="ARBA00023125"/>
    </source>
</evidence>
<dbReference type="GO" id="GO:0003677">
    <property type="term" value="F:DNA binding"/>
    <property type="evidence" value="ECO:0007669"/>
    <property type="project" value="UniProtKB-UniRule"/>
</dbReference>
<evidence type="ECO:0000313" key="6">
    <source>
        <dbReference type="EMBL" id="RUR76440.1"/>
    </source>
</evidence>
<reference evidence="6 7" key="1">
    <citation type="journal article" date="2019" name="Genome Biol. Evol.">
        <title>Day and night: Metabolic profiles and evolutionary relationships of six axenic non-marine cyanobacteria.</title>
        <authorList>
            <person name="Will S.E."/>
            <person name="Henke P."/>
            <person name="Boedeker C."/>
            <person name="Huang S."/>
            <person name="Brinkmann H."/>
            <person name="Rohde M."/>
            <person name="Jarek M."/>
            <person name="Friedl T."/>
            <person name="Seufert S."/>
            <person name="Schumacher M."/>
            <person name="Overmann J."/>
            <person name="Neumann-Schaal M."/>
            <person name="Petersen J."/>
        </authorList>
    </citation>
    <scope>NUCLEOTIDE SEQUENCE [LARGE SCALE GENOMIC DNA]</scope>
    <source>
        <strain evidence="6 7">PCC 6912</strain>
    </source>
</reference>
<sequence>MNLKDTRTQILDAAQELIQRLGVNAISYQDISVAVGIRKASIHHHFPTKDDLIATLLDRYNAYFLRLVDNIIAMPIPADEKLRRYCGLFEATLSSGNHDKACLCGMLGAELATLKNPLVERVAVFYRNNEERLATILNEGRNTGVFGFPGDVKAMATLIFSLLEGGILIVRASGGVEQYRAVIEQLMQLVKG</sequence>
<dbReference type="RefSeq" id="WP_016879016.1">
    <property type="nucleotide sequence ID" value="NZ_AJLN01000124.1"/>
</dbReference>
<evidence type="ECO:0000256" key="1">
    <source>
        <dbReference type="ARBA" id="ARBA00023015"/>
    </source>
</evidence>
<dbReference type="STRING" id="211165.GCA_000317285_05648"/>
<dbReference type="InterPro" id="IPR009057">
    <property type="entry name" value="Homeodomain-like_sf"/>
</dbReference>
<dbReference type="OrthoDB" id="9800152at2"/>
<feature type="domain" description="HTH tetR-type" evidence="5">
    <location>
        <begin position="4"/>
        <end position="64"/>
    </location>
</feature>
<keyword evidence="3" id="KW-0804">Transcription</keyword>
<dbReference type="SUPFAM" id="SSF48498">
    <property type="entry name" value="Tetracyclin repressor-like, C-terminal domain"/>
    <property type="match status" value="1"/>
</dbReference>
<dbReference type="PRINTS" id="PR00455">
    <property type="entry name" value="HTHTETR"/>
</dbReference>
<keyword evidence="2 4" id="KW-0238">DNA-binding</keyword>